<organism evidence="1 2">
    <name type="scientific">Penicillium atrosanguineum</name>
    <dbReference type="NCBI Taxonomy" id="1132637"/>
    <lineage>
        <taxon>Eukaryota</taxon>
        <taxon>Fungi</taxon>
        <taxon>Dikarya</taxon>
        <taxon>Ascomycota</taxon>
        <taxon>Pezizomycotina</taxon>
        <taxon>Eurotiomycetes</taxon>
        <taxon>Eurotiomycetidae</taxon>
        <taxon>Eurotiales</taxon>
        <taxon>Aspergillaceae</taxon>
        <taxon>Penicillium</taxon>
    </lineage>
</organism>
<dbReference type="AlphaFoldDB" id="A0A9W9Q4I7"/>
<dbReference type="Proteomes" id="UP001147746">
    <property type="component" value="Unassembled WGS sequence"/>
</dbReference>
<accession>A0A9W9Q4I7</accession>
<keyword evidence="2" id="KW-1185">Reference proteome</keyword>
<evidence type="ECO:0000313" key="2">
    <source>
        <dbReference type="Proteomes" id="UP001147746"/>
    </source>
</evidence>
<name>A0A9W9Q4I7_9EURO</name>
<evidence type="ECO:0000313" key="1">
    <source>
        <dbReference type="EMBL" id="KAJ5324375.1"/>
    </source>
</evidence>
<sequence length="683" mass="74445">MSSSLDMQCDVSNLTLLGLGSFTKILSALSADDVQPTAMIQLEKLGGSFPISGPLRAQIPDHLQRCSSKRLESLGVTIGWRKGDAASLMSHSAGGQAVALLATCLENVYGNDAAATIFYKISKALLPNSARLSSPKQLQQATTILSRKLGVIGFGTILAKQVCRIHEAYQYLPQAVPPSLLSTLSQDGMCDILCKFSQAIRDEKCIVRARGCASMGYITAIAVSMFSDDCIVTVENLIIHQGSRSTSIAIEITESFGNESLQIQSMGKVESLHDVTFRSAKHSLDMKFSHRAYFAAYTQLYLLELGLLCSPPVLTAMGVCILSLSDLIFVSLGERSESRPAVCANLFRLLLGKFSRSALHRRCETALGASLPLRWPSFSEALGQLKTSLAKSNQAEDFASLVQTSFRGDPSDTLLRIIDEGVASMAVHVHEGAVWQARSNHKSWNPSDAVQARGVKQVTLTPSELLCSLFSWNDLNMIVKSEGTATLVPSSLLNLGSDPNDNRGLELFDGLIYHENRYQSQIFVEGDCFPWKEQPKQSCPKSTKTDDIYPTNNGVHSKLSLAIAEHVQGLSLECSITAGGQKQSINLRERVDQLFGLLDAYPCNHSRQTPLKEEYGNKVQTNSVLTPDGRPGDHISIVQTAGNPTAQFLSLTKWEPAILCRGCCLNCAYEQAREKEIYKIIVA</sequence>
<comment type="caution">
    <text evidence="1">The sequence shown here is derived from an EMBL/GenBank/DDBJ whole genome shotgun (WGS) entry which is preliminary data.</text>
</comment>
<reference evidence="1" key="1">
    <citation type="submission" date="2022-12" db="EMBL/GenBank/DDBJ databases">
        <authorList>
            <person name="Petersen C."/>
        </authorList>
    </citation>
    <scope>NUCLEOTIDE SEQUENCE</scope>
    <source>
        <strain evidence="1">IBT 21472</strain>
    </source>
</reference>
<reference evidence="1" key="2">
    <citation type="journal article" date="2023" name="IMA Fungus">
        <title>Comparative genomic study of the Penicillium genus elucidates a diverse pangenome and 15 lateral gene transfer events.</title>
        <authorList>
            <person name="Petersen C."/>
            <person name="Sorensen T."/>
            <person name="Nielsen M.R."/>
            <person name="Sondergaard T.E."/>
            <person name="Sorensen J.L."/>
            <person name="Fitzpatrick D.A."/>
            <person name="Frisvad J.C."/>
            <person name="Nielsen K.L."/>
        </authorList>
    </citation>
    <scope>NUCLEOTIDE SEQUENCE</scope>
    <source>
        <strain evidence="1">IBT 21472</strain>
    </source>
</reference>
<dbReference type="EMBL" id="JAPZBO010000002">
    <property type="protein sequence ID" value="KAJ5324375.1"/>
    <property type="molecule type" value="Genomic_DNA"/>
</dbReference>
<protein>
    <submittedName>
        <fullName evidence="1">Uncharacterized protein</fullName>
    </submittedName>
</protein>
<gene>
    <name evidence="1" type="ORF">N7476_002975</name>
</gene>
<proteinExistence type="predicted"/>